<keyword evidence="5" id="KW-1185">Reference proteome</keyword>
<dbReference type="EMBL" id="CP060822">
    <property type="protein sequence ID" value="QNP28924.1"/>
    <property type="molecule type" value="Genomic_DNA"/>
</dbReference>
<protein>
    <submittedName>
        <fullName evidence="4">Outer membrane beta-barrel protein</fullName>
    </submittedName>
</protein>
<accession>A0A7H0EYQ8</accession>
<feature type="domain" description="Outer membrane protein beta-barrel" evidence="3">
    <location>
        <begin position="99"/>
        <end position="277"/>
    </location>
</feature>
<dbReference type="Pfam" id="PF13505">
    <property type="entry name" value="OMP_b-brl"/>
    <property type="match status" value="1"/>
</dbReference>
<dbReference type="Gene3D" id="2.40.160.20">
    <property type="match status" value="1"/>
</dbReference>
<dbReference type="KEGG" id="ccur:IAR63_13810"/>
<name>A0A7H0EYQ8_9CYAN</name>
<dbReference type="Proteomes" id="UP000516013">
    <property type="component" value="Chromosome"/>
</dbReference>
<reference evidence="4 5" key="1">
    <citation type="submission" date="2020-08" db="EMBL/GenBank/DDBJ databases">
        <title>Complete genome sequence of Raphidiopsis curvispora isolated from drinking water reservoir in South Korea.</title>
        <authorList>
            <person name="Jeong J."/>
        </authorList>
    </citation>
    <scope>NUCLEOTIDE SEQUENCE [LARGE SCALE GENOMIC DNA]</scope>
    <source>
        <strain evidence="4 5">GIHE-G1</strain>
    </source>
</reference>
<gene>
    <name evidence="4" type="ORF">IAR63_13810</name>
</gene>
<evidence type="ECO:0000256" key="2">
    <source>
        <dbReference type="SAM" id="SignalP"/>
    </source>
</evidence>
<proteinExistence type="predicted"/>
<dbReference type="RefSeq" id="WP_187705662.1">
    <property type="nucleotide sequence ID" value="NZ_CP060822.1"/>
</dbReference>
<sequence>MKIHSFFWFPAVLASLAFTTSVKAEEVSAKAADLMGVSTDNHNTSNLLAQSSDGFTPLAPTPSSTTPLFPGGDVNPDLPASNYGYGSLSVGFGSQSDVNITENGQNWAKFKDFNSAFSFNAAFGYQFQLFRAELEVGNQFLSAKNLDYDLNTRFPRTGTLSGNMSATTILLNSYFDIPTGSKFRPYVGGGLGLGIIRGKILNAPFCDSGCLPGRDYSLDGTAFAYQLKAGLQYEIARKANIFGELKYSSISSYQTPYIGTTDIIGPFNSFGVAIGYRQGF</sequence>
<dbReference type="InterPro" id="IPR011250">
    <property type="entry name" value="OMP/PagP_B-barrel"/>
</dbReference>
<organism evidence="4 5">
    <name type="scientific">Cylindrospermopsis curvispora GIHE-G1</name>
    <dbReference type="NCBI Taxonomy" id="2666332"/>
    <lineage>
        <taxon>Bacteria</taxon>
        <taxon>Bacillati</taxon>
        <taxon>Cyanobacteriota</taxon>
        <taxon>Cyanophyceae</taxon>
        <taxon>Nostocales</taxon>
        <taxon>Aphanizomenonaceae</taxon>
        <taxon>Cylindrospermopsis</taxon>
    </lineage>
</organism>
<dbReference type="AlphaFoldDB" id="A0A7H0EYQ8"/>
<feature type="signal peptide" evidence="2">
    <location>
        <begin position="1"/>
        <end position="24"/>
    </location>
</feature>
<feature type="chain" id="PRO_5028854767" evidence="2">
    <location>
        <begin position="25"/>
        <end position="280"/>
    </location>
</feature>
<evidence type="ECO:0000259" key="3">
    <source>
        <dbReference type="Pfam" id="PF13505"/>
    </source>
</evidence>
<evidence type="ECO:0000313" key="4">
    <source>
        <dbReference type="EMBL" id="QNP28924.1"/>
    </source>
</evidence>
<keyword evidence="1 2" id="KW-0732">Signal</keyword>
<dbReference type="SUPFAM" id="SSF56925">
    <property type="entry name" value="OMPA-like"/>
    <property type="match status" value="1"/>
</dbReference>
<evidence type="ECO:0000256" key="1">
    <source>
        <dbReference type="ARBA" id="ARBA00022729"/>
    </source>
</evidence>
<evidence type="ECO:0000313" key="5">
    <source>
        <dbReference type="Proteomes" id="UP000516013"/>
    </source>
</evidence>
<dbReference type="InterPro" id="IPR027385">
    <property type="entry name" value="Beta-barrel_OMP"/>
</dbReference>